<evidence type="ECO:0000256" key="3">
    <source>
        <dbReference type="ARBA" id="ARBA00022490"/>
    </source>
</evidence>
<dbReference type="PROSITE" id="PS50173">
    <property type="entry name" value="UMUC"/>
    <property type="match status" value="1"/>
</dbReference>
<dbReference type="GO" id="GO:0009432">
    <property type="term" value="P:SOS response"/>
    <property type="evidence" value="ECO:0007669"/>
    <property type="project" value="TreeGrafter"/>
</dbReference>
<sequence length="489" mass="50816">MLHIDMDAFFASCEQLTRPTLNGRPVLVGGTGARGVVAGASYEARVFGARSAMPMHQARRLVGVSAVVVPPRGALYSVLSGRVFDTLRARVPVLETLSFDEAFAEPTELAGASAAEVVAFCAGLRAAVRERTGLVASVGAGSGKQLAKIASGMAKPDGIRVIAPDEQQALLAALPVRRLWGIGPVAESRLRSLGIETVGAFAALPEVEAVSILGGSIGAALHRLARGIDDRPVTERAEAKQISAETTYEHDIVTLDRLRPAISEMAAAAHRRLTRDGRAARTVVLKLRRADMSITTRSTTLAYATEDLPTLAAAAQRAAVDPQELGPIRLVGVGYAGLSTIRQESLFPELDRLGAEPTGFPSGAGTASTGVAAPDSLAAPEESSVDSVRARTVPASSVDTAPGRRSVGDDTGENRAEPPDSGISAGGSALWRPGSDVRHPEFGFGWVQGAGHGRVTVRFETRSTGPGIARTFAADNTELCAADPLGSLS</sequence>
<evidence type="ECO:0000256" key="1">
    <source>
        <dbReference type="ARBA" id="ARBA00010945"/>
    </source>
</evidence>
<keyword evidence="6 15" id="KW-0235">DNA replication</keyword>
<dbReference type="InterPro" id="IPR024728">
    <property type="entry name" value="PolY_HhH_motif"/>
</dbReference>
<comment type="subunit">
    <text evidence="15">Monomer.</text>
</comment>
<dbReference type="SUPFAM" id="SSF56672">
    <property type="entry name" value="DNA/RNA polymerases"/>
    <property type="match status" value="1"/>
</dbReference>
<dbReference type="PANTHER" id="PTHR11076:SF33">
    <property type="entry name" value="DNA POLYMERASE KAPPA"/>
    <property type="match status" value="1"/>
</dbReference>
<evidence type="ECO:0000256" key="14">
    <source>
        <dbReference type="ARBA" id="ARBA00049244"/>
    </source>
</evidence>
<dbReference type="EC" id="2.7.7.7" evidence="15"/>
<proteinExistence type="inferred from homology"/>
<evidence type="ECO:0000256" key="9">
    <source>
        <dbReference type="ARBA" id="ARBA00022842"/>
    </source>
</evidence>
<reference evidence="18" key="1">
    <citation type="journal article" date="2014" name="Int. J. Syst. Evol. Microbiol.">
        <title>Complete genome sequence of Corynebacterium casei LMG S-19264T (=DSM 44701T), isolated from a smear-ripened cheese.</title>
        <authorList>
            <consortium name="US DOE Joint Genome Institute (JGI-PGF)"/>
            <person name="Walter F."/>
            <person name="Albersmeier A."/>
            <person name="Kalinowski J."/>
            <person name="Ruckert C."/>
        </authorList>
    </citation>
    <scope>NUCLEOTIDE SEQUENCE</scope>
    <source>
        <strain evidence="18">CGMCC 4.3508</strain>
    </source>
</reference>
<comment type="similarity">
    <text evidence="1 15">Belongs to the DNA polymerase type-Y family.</text>
</comment>
<dbReference type="Pfam" id="PF11799">
    <property type="entry name" value="IMS_C"/>
    <property type="match status" value="1"/>
</dbReference>
<keyword evidence="11 15" id="KW-0238">DNA-binding</keyword>
<feature type="binding site" evidence="15">
    <location>
        <position position="5"/>
    </location>
    <ligand>
        <name>Mg(2+)</name>
        <dbReference type="ChEBI" id="CHEBI:18420"/>
    </ligand>
</feature>
<evidence type="ECO:0000256" key="6">
    <source>
        <dbReference type="ARBA" id="ARBA00022705"/>
    </source>
</evidence>
<dbReference type="FunFam" id="1.10.150.20:FF:000068">
    <property type="entry name" value="DNA polymerase IV"/>
    <property type="match status" value="1"/>
</dbReference>
<dbReference type="InterPro" id="IPR036775">
    <property type="entry name" value="DNA_pol_Y-fam_lit_finger_sf"/>
</dbReference>
<keyword evidence="12 15" id="KW-0234">DNA repair</keyword>
<protein>
    <recommendedName>
        <fullName evidence="15">DNA polymerase IV</fullName>
        <shortName evidence="15">Pol IV</shortName>
        <ecNumber evidence="15">2.7.7.7</ecNumber>
    </recommendedName>
</protein>
<dbReference type="GO" id="GO:0042276">
    <property type="term" value="P:error-prone translesion synthesis"/>
    <property type="evidence" value="ECO:0007669"/>
    <property type="project" value="TreeGrafter"/>
</dbReference>
<keyword evidence="8 15" id="KW-0227">DNA damage</keyword>
<evidence type="ECO:0000313" key="19">
    <source>
        <dbReference type="Proteomes" id="UP000638263"/>
    </source>
</evidence>
<dbReference type="GO" id="GO:0006261">
    <property type="term" value="P:DNA-templated DNA replication"/>
    <property type="evidence" value="ECO:0007669"/>
    <property type="project" value="UniProtKB-UniRule"/>
</dbReference>
<feature type="binding site" evidence="15">
    <location>
        <position position="100"/>
    </location>
    <ligand>
        <name>Mg(2+)</name>
        <dbReference type="ChEBI" id="CHEBI:18420"/>
    </ligand>
</feature>
<dbReference type="InterPro" id="IPR050116">
    <property type="entry name" value="DNA_polymerase-Y"/>
</dbReference>
<keyword evidence="2 15" id="KW-0515">Mutator protein</keyword>
<dbReference type="GO" id="GO:0003887">
    <property type="term" value="F:DNA-directed DNA polymerase activity"/>
    <property type="evidence" value="ECO:0007669"/>
    <property type="project" value="UniProtKB-UniRule"/>
</dbReference>
<feature type="compositionally biased region" description="Basic and acidic residues" evidence="16">
    <location>
        <begin position="406"/>
        <end position="418"/>
    </location>
</feature>
<feature type="site" description="Substrate discrimination" evidence="15">
    <location>
        <position position="10"/>
    </location>
</feature>
<evidence type="ECO:0000256" key="5">
    <source>
        <dbReference type="ARBA" id="ARBA00022695"/>
    </source>
</evidence>
<dbReference type="NCBIfam" id="NF002677">
    <property type="entry name" value="PRK02406.1"/>
    <property type="match status" value="1"/>
</dbReference>
<organism evidence="18 19">
    <name type="scientific">Nocardia jinanensis</name>
    <dbReference type="NCBI Taxonomy" id="382504"/>
    <lineage>
        <taxon>Bacteria</taxon>
        <taxon>Bacillati</taxon>
        <taxon>Actinomycetota</taxon>
        <taxon>Actinomycetes</taxon>
        <taxon>Mycobacteriales</taxon>
        <taxon>Nocardiaceae</taxon>
        <taxon>Nocardia</taxon>
    </lineage>
</organism>
<dbReference type="NCBIfam" id="NF002882">
    <property type="entry name" value="PRK03348.1"/>
    <property type="match status" value="1"/>
</dbReference>
<dbReference type="InterPro" id="IPR043502">
    <property type="entry name" value="DNA/RNA_pol_sf"/>
</dbReference>
<dbReference type="Gene3D" id="1.10.150.20">
    <property type="entry name" value="5' to 3' exonuclease, C-terminal subdomain"/>
    <property type="match status" value="1"/>
</dbReference>
<gene>
    <name evidence="18" type="primary">dinB1</name>
    <name evidence="15" type="synonym">dinB</name>
    <name evidence="18" type="ORF">GCM10011588_18560</name>
</gene>
<dbReference type="InterPro" id="IPR043128">
    <property type="entry name" value="Rev_trsase/Diguanyl_cyclase"/>
</dbReference>
<dbReference type="Gene3D" id="3.30.1490.100">
    <property type="entry name" value="DNA polymerase, Y-family, little finger domain"/>
    <property type="match status" value="1"/>
</dbReference>
<dbReference type="AlphaFoldDB" id="A0A917RFA9"/>
<name>A0A917RFA9_9NOCA</name>
<evidence type="ECO:0000256" key="8">
    <source>
        <dbReference type="ARBA" id="ARBA00022763"/>
    </source>
</evidence>
<dbReference type="Proteomes" id="UP000638263">
    <property type="component" value="Unassembled WGS sequence"/>
</dbReference>
<comment type="function">
    <text evidence="13 15">Poorly processive, error-prone DNA polymerase involved in untargeted mutagenesis. Copies undamaged DNA at stalled replication forks, which arise in vivo from mismatched or misaligned primer ends. These misaligned primers can be extended by PolIV. Exhibits no 3'-5' exonuclease (proofreading) activity. May be involved in translesional synthesis, in conjunction with the beta clamp from PolIII.</text>
</comment>
<dbReference type="Pfam" id="PF11798">
    <property type="entry name" value="IMS_HHH"/>
    <property type="match status" value="1"/>
</dbReference>
<reference evidence="18" key="2">
    <citation type="submission" date="2020-09" db="EMBL/GenBank/DDBJ databases">
        <authorList>
            <person name="Sun Q."/>
            <person name="Zhou Y."/>
        </authorList>
    </citation>
    <scope>NUCLEOTIDE SEQUENCE</scope>
    <source>
        <strain evidence="18">CGMCC 4.3508</strain>
    </source>
</reference>
<comment type="cofactor">
    <cofactor evidence="15">
        <name>Mg(2+)</name>
        <dbReference type="ChEBI" id="CHEBI:18420"/>
    </cofactor>
    <text evidence="15">Binds 2 magnesium ions per subunit.</text>
</comment>
<feature type="region of interest" description="Disordered" evidence="16">
    <location>
        <begin position="352"/>
        <end position="434"/>
    </location>
</feature>
<dbReference type="InterPro" id="IPR001126">
    <property type="entry name" value="UmuC"/>
</dbReference>
<feature type="compositionally biased region" description="Low complexity" evidence="16">
    <location>
        <begin position="363"/>
        <end position="373"/>
    </location>
</feature>
<keyword evidence="10 15" id="KW-0239">DNA-directed DNA polymerase</keyword>
<evidence type="ECO:0000256" key="12">
    <source>
        <dbReference type="ARBA" id="ARBA00023204"/>
    </source>
</evidence>
<keyword evidence="3 15" id="KW-0963">Cytoplasm</keyword>
<dbReference type="GO" id="GO:0003684">
    <property type="term" value="F:damaged DNA binding"/>
    <property type="evidence" value="ECO:0007669"/>
    <property type="project" value="InterPro"/>
</dbReference>
<keyword evidence="9 15" id="KW-0460">Magnesium</keyword>
<feature type="domain" description="UmuC" evidence="17">
    <location>
        <begin position="1"/>
        <end position="183"/>
    </location>
</feature>
<evidence type="ECO:0000259" key="17">
    <source>
        <dbReference type="PROSITE" id="PS50173"/>
    </source>
</evidence>
<keyword evidence="5 15" id="KW-0548">Nucleotidyltransferase</keyword>
<comment type="catalytic activity">
    <reaction evidence="14 15">
        <text>DNA(n) + a 2'-deoxyribonucleoside 5'-triphosphate = DNA(n+1) + diphosphate</text>
        <dbReference type="Rhea" id="RHEA:22508"/>
        <dbReference type="Rhea" id="RHEA-COMP:17339"/>
        <dbReference type="Rhea" id="RHEA-COMP:17340"/>
        <dbReference type="ChEBI" id="CHEBI:33019"/>
        <dbReference type="ChEBI" id="CHEBI:61560"/>
        <dbReference type="ChEBI" id="CHEBI:173112"/>
        <dbReference type="EC" id="2.7.7.7"/>
    </reaction>
</comment>
<evidence type="ECO:0000313" key="18">
    <source>
        <dbReference type="EMBL" id="GGL04211.1"/>
    </source>
</evidence>
<evidence type="ECO:0000256" key="10">
    <source>
        <dbReference type="ARBA" id="ARBA00022932"/>
    </source>
</evidence>
<evidence type="ECO:0000256" key="15">
    <source>
        <dbReference type="HAMAP-Rule" id="MF_01113"/>
    </source>
</evidence>
<feature type="active site" evidence="15">
    <location>
        <position position="101"/>
    </location>
</feature>
<evidence type="ECO:0000256" key="7">
    <source>
        <dbReference type="ARBA" id="ARBA00022723"/>
    </source>
</evidence>
<evidence type="ECO:0000256" key="11">
    <source>
        <dbReference type="ARBA" id="ARBA00023125"/>
    </source>
</evidence>
<dbReference type="SUPFAM" id="SSF100879">
    <property type="entry name" value="Lesion bypass DNA polymerase (Y-family), little finger domain"/>
    <property type="match status" value="1"/>
</dbReference>
<dbReference type="GO" id="GO:0005829">
    <property type="term" value="C:cytosol"/>
    <property type="evidence" value="ECO:0007669"/>
    <property type="project" value="TreeGrafter"/>
</dbReference>
<evidence type="ECO:0000256" key="2">
    <source>
        <dbReference type="ARBA" id="ARBA00022457"/>
    </source>
</evidence>
<keyword evidence="19" id="KW-1185">Reference proteome</keyword>
<comment type="subcellular location">
    <subcellularLocation>
        <location evidence="15">Cytoplasm</location>
    </subcellularLocation>
</comment>
<dbReference type="Gene3D" id="3.40.1170.60">
    <property type="match status" value="1"/>
</dbReference>
<accession>A0A917RFA9</accession>
<dbReference type="GO" id="GO:0006281">
    <property type="term" value="P:DNA repair"/>
    <property type="evidence" value="ECO:0007669"/>
    <property type="project" value="UniProtKB-UniRule"/>
</dbReference>
<dbReference type="InterPro" id="IPR022880">
    <property type="entry name" value="DNApol_IV"/>
</dbReference>
<evidence type="ECO:0000256" key="16">
    <source>
        <dbReference type="SAM" id="MobiDB-lite"/>
    </source>
</evidence>
<dbReference type="EMBL" id="BMMH01000003">
    <property type="protein sequence ID" value="GGL04211.1"/>
    <property type="molecule type" value="Genomic_DNA"/>
</dbReference>
<dbReference type="HAMAP" id="MF_01113">
    <property type="entry name" value="DNApol_IV"/>
    <property type="match status" value="1"/>
</dbReference>
<dbReference type="GO" id="GO:0000287">
    <property type="term" value="F:magnesium ion binding"/>
    <property type="evidence" value="ECO:0007669"/>
    <property type="project" value="UniProtKB-UniRule"/>
</dbReference>
<keyword evidence="7 15" id="KW-0479">Metal-binding</keyword>
<dbReference type="PANTHER" id="PTHR11076">
    <property type="entry name" value="DNA REPAIR POLYMERASE UMUC / TRANSFERASE FAMILY MEMBER"/>
    <property type="match status" value="1"/>
</dbReference>
<keyword evidence="4 15" id="KW-0808">Transferase</keyword>
<dbReference type="CDD" id="cd03586">
    <property type="entry name" value="PolY_Pol_IV_kappa"/>
    <property type="match status" value="1"/>
</dbReference>
<comment type="caution">
    <text evidence="18">The sequence shown here is derived from an EMBL/GenBank/DDBJ whole genome shotgun (WGS) entry which is preliminary data.</text>
</comment>
<evidence type="ECO:0000256" key="4">
    <source>
        <dbReference type="ARBA" id="ARBA00022679"/>
    </source>
</evidence>
<dbReference type="InterPro" id="IPR017961">
    <property type="entry name" value="DNA_pol_Y-fam_little_finger"/>
</dbReference>
<dbReference type="Pfam" id="PF00817">
    <property type="entry name" value="IMS"/>
    <property type="match status" value="1"/>
</dbReference>
<dbReference type="Gene3D" id="3.30.70.270">
    <property type="match status" value="1"/>
</dbReference>
<evidence type="ECO:0000256" key="13">
    <source>
        <dbReference type="ARBA" id="ARBA00025589"/>
    </source>
</evidence>